<dbReference type="SUPFAM" id="SSF51735">
    <property type="entry name" value="NAD(P)-binding Rossmann-fold domains"/>
    <property type="match status" value="1"/>
</dbReference>
<dbReference type="Proteomes" id="UP001556040">
    <property type="component" value="Unassembled WGS sequence"/>
</dbReference>
<dbReference type="PANTHER" id="PTHR11011">
    <property type="entry name" value="MALE STERILITY PROTEIN 2-RELATED"/>
    <property type="match status" value="1"/>
</dbReference>
<dbReference type="RefSeq" id="WP_367780632.1">
    <property type="nucleotide sequence ID" value="NZ_JBFMIA010000024.1"/>
</dbReference>
<dbReference type="CDD" id="cd05263">
    <property type="entry name" value="MupV_like_SDR_e"/>
    <property type="match status" value="1"/>
</dbReference>
<protein>
    <submittedName>
        <fullName evidence="2">SDR family oxidoreductase</fullName>
    </submittedName>
</protein>
<dbReference type="InterPro" id="IPR013120">
    <property type="entry name" value="FAR_NAD-bd"/>
</dbReference>
<name>A0ABV3Q721_9BACL</name>
<dbReference type="Gene3D" id="3.40.50.720">
    <property type="entry name" value="NAD(P)-binding Rossmann-like Domain"/>
    <property type="match status" value="1"/>
</dbReference>
<proteinExistence type="predicted"/>
<organism evidence="2 3">
    <name type="scientific">Jeotgalibacillus marinus</name>
    <dbReference type="NCBI Taxonomy" id="86667"/>
    <lineage>
        <taxon>Bacteria</taxon>
        <taxon>Bacillati</taxon>
        <taxon>Bacillota</taxon>
        <taxon>Bacilli</taxon>
        <taxon>Bacillales</taxon>
        <taxon>Caryophanaceae</taxon>
        <taxon>Jeotgalibacillus</taxon>
    </lineage>
</organism>
<comment type="caution">
    <text evidence="2">The sequence shown here is derived from an EMBL/GenBank/DDBJ whole genome shotgun (WGS) entry which is preliminary data.</text>
</comment>
<evidence type="ECO:0000313" key="3">
    <source>
        <dbReference type="Proteomes" id="UP001556040"/>
    </source>
</evidence>
<dbReference type="EMBL" id="JBFMIA010000024">
    <property type="protein sequence ID" value="MEW9503145.1"/>
    <property type="molecule type" value="Genomic_DNA"/>
</dbReference>
<dbReference type="Pfam" id="PF07993">
    <property type="entry name" value="NAD_binding_4"/>
    <property type="match status" value="1"/>
</dbReference>
<evidence type="ECO:0000259" key="1">
    <source>
        <dbReference type="Pfam" id="PF07993"/>
    </source>
</evidence>
<keyword evidence="3" id="KW-1185">Reference proteome</keyword>
<feature type="domain" description="Thioester reductase (TE)" evidence="1">
    <location>
        <begin position="7"/>
        <end position="240"/>
    </location>
</feature>
<sequence>MKRGYFVTGFPGFISEQLIRLWMTEGETKRIYVLVLPSMVTKANELVEHMMQDCTNETTIHIIEGDITKEHLGLPDPIRVHLKDKLHFVWHLAAIYDLAVPKSIAFKVNVKGTYHLNEWVKSLKNVQRYVYFSTAYVAGKREGQIKADELLRPVAFHNHYEETKYEAEVLVNELKKIVPVTIIRPAIVKGSASSGATNKFDGSYYLMNMIERLKNLPIIPYIGRSASKLNVVPVDYVVRASNWLSHIDAGVGKTYHVTDPNPYPAREIFRFVLIALTGKKPAGKISRSVVDKILTIRVTRQFLKVEREALDYLFWMGNFDQSETEQDLLGSNIVCPDFLEGLHPMIAFYEENKNNKQYHSQID</sequence>
<reference evidence="2 3" key="1">
    <citation type="journal article" date="1979" name="Int. J. Syst. Evol. Microbiol.">
        <title>Bacillus globisporus subsp. marinus subsp. nov.</title>
        <authorList>
            <person name="Liu H."/>
        </authorList>
    </citation>
    <scope>NUCLEOTIDE SEQUENCE [LARGE SCALE GENOMIC DNA]</scope>
    <source>
        <strain evidence="2 3">DSM 1297</strain>
    </source>
</reference>
<gene>
    <name evidence="2" type="ORF">AB1471_15305</name>
</gene>
<dbReference type="InterPro" id="IPR026055">
    <property type="entry name" value="FAR"/>
</dbReference>
<dbReference type="InterPro" id="IPR036291">
    <property type="entry name" value="NAD(P)-bd_dom_sf"/>
</dbReference>
<accession>A0ABV3Q721</accession>
<evidence type="ECO:0000313" key="2">
    <source>
        <dbReference type="EMBL" id="MEW9503145.1"/>
    </source>
</evidence>